<dbReference type="RefSeq" id="WP_020894291.1">
    <property type="nucleotide sequence ID" value="NZ_ATMR01000091.1"/>
</dbReference>
<dbReference type="Proteomes" id="UP000014962">
    <property type="component" value="Unassembled WGS sequence"/>
</dbReference>
<name>S7VTJ4_9FLAO</name>
<dbReference type="STRING" id="641526.ADIWIN_1421"/>
<reference evidence="1 2" key="1">
    <citation type="journal article" date="2013" name="Genome Announc.">
        <title>Draft Genome Sequence of Winogradskyella psychrotolerans RS-3T, Isolated from the Marine Transect of Kongsfjorden, Ny-Alesund, Svalbard, Arctic Ocean.</title>
        <authorList>
            <person name="Kumar Pinnaka A."/>
            <person name="Ara S."/>
            <person name="Singh A."/>
            <person name="Shivaji S."/>
        </authorList>
    </citation>
    <scope>NUCLEOTIDE SEQUENCE [LARGE SCALE GENOMIC DNA]</scope>
    <source>
        <strain evidence="1 2">RS-3</strain>
    </source>
</reference>
<organism evidence="1 2">
    <name type="scientific">Winogradskyella psychrotolerans RS-3</name>
    <dbReference type="NCBI Taxonomy" id="641526"/>
    <lineage>
        <taxon>Bacteria</taxon>
        <taxon>Pseudomonadati</taxon>
        <taxon>Bacteroidota</taxon>
        <taxon>Flavobacteriia</taxon>
        <taxon>Flavobacteriales</taxon>
        <taxon>Flavobacteriaceae</taxon>
        <taxon>Winogradskyella</taxon>
    </lineage>
</organism>
<dbReference type="AlphaFoldDB" id="S7VTJ4"/>
<protein>
    <submittedName>
        <fullName evidence="1">Uncharacterized protein</fullName>
    </submittedName>
</protein>
<sequence length="86" mass="10097">MKNTAYLDNNIIVETEQENLSTDNLRNNIDKNMTEFYYSSAHLQEANEIKAETSILLEERLQRRFETLSLVTNNKYVNQELPSNKV</sequence>
<evidence type="ECO:0000313" key="2">
    <source>
        <dbReference type="Proteomes" id="UP000014962"/>
    </source>
</evidence>
<accession>S7VTJ4</accession>
<comment type="caution">
    <text evidence="1">The sequence shown here is derived from an EMBL/GenBank/DDBJ whole genome shotgun (WGS) entry which is preliminary data.</text>
</comment>
<keyword evidence="2" id="KW-1185">Reference proteome</keyword>
<evidence type="ECO:0000313" key="1">
    <source>
        <dbReference type="EMBL" id="EPR73391.1"/>
    </source>
</evidence>
<dbReference type="OrthoDB" id="1413206at2"/>
<proteinExistence type="predicted"/>
<gene>
    <name evidence="1" type="ORF">ADIWIN_1421</name>
</gene>
<dbReference type="EMBL" id="ATMR01000091">
    <property type="protein sequence ID" value="EPR73391.1"/>
    <property type="molecule type" value="Genomic_DNA"/>
</dbReference>